<organism evidence="2 3">
    <name type="scientific">Candidatus Nanosyncoccus alces</name>
    <dbReference type="NCBI Taxonomy" id="2171997"/>
    <lineage>
        <taxon>Bacteria</taxon>
        <taxon>Candidatus Saccharimonadota</taxon>
        <taxon>Candidatus Nanosyncoccalia</taxon>
        <taxon>Candidatus Nanosyncoccales</taxon>
        <taxon>Candidatus Nanosyncoccaceae</taxon>
        <taxon>Candidatus Nanosyncoccus</taxon>
    </lineage>
</organism>
<gene>
    <name evidence="2" type="ORF">G3RUM_00130</name>
</gene>
<comment type="caution">
    <text evidence="2">The sequence shown here is derived from an EMBL/GenBank/DDBJ whole genome shotgun (WGS) entry which is preliminary data.</text>
</comment>
<name>A0ABY0FMP7_9BACT</name>
<accession>A0ABY0FMP7</accession>
<dbReference type="Proteomes" id="UP001191019">
    <property type="component" value="Unassembled WGS sequence"/>
</dbReference>
<feature type="transmembrane region" description="Helical" evidence="1">
    <location>
        <begin position="58"/>
        <end position="78"/>
    </location>
</feature>
<reference evidence="2 3" key="2">
    <citation type="journal article" date="2020" name="Cell Rep.">
        <title>Acquisition and Adaptation of Ultra-small Parasitic Reduced Genome Bacteria to Mammalian Hosts.</title>
        <authorList>
            <person name="McLean J.S."/>
            <person name="Bor B."/>
            <person name="Kerns K.A."/>
            <person name="Liu Q."/>
            <person name="To T.T."/>
            <person name="Solden L."/>
            <person name="Hendrickson E.L."/>
            <person name="Wrighton K."/>
            <person name="Shi W."/>
            <person name="He X."/>
        </authorList>
    </citation>
    <scope>NUCLEOTIDE SEQUENCE [LARGE SCALE GENOMIC DNA]</scope>
    <source>
        <strain evidence="2 3">TM7_G3_2_Rum_HOT_351B</strain>
    </source>
</reference>
<keyword evidence="3" id="KW-1185">Reference proteome</keyword>
<protein>
    <submittedName>
        <fullName evidence="2">Uncharacterized protein</fullName>
    </submittedName>
</protein>
<dbReference type="RefSeq" id="WP_129734385.1">
    <property type="nucleotide sequence ID" value="NZ_PRLM01000001.1"/>
</dbReference>
<proteinExistence type="predicted"/>
<keyword evidence="1" id="KW-1133">Transmembrane helix</keyword>
<evidence type="ECO:0000313" key="2">
    <source>
        <dbReference type="EMBL" id="RYC75187.1"/>
    </source>
</evidence>
<dbReference type="EMBL" id="PRLM01000001">
    <property type="protein sequence ID" value="RYC75187.1"/>
    <property type="molecule type" value="Genomic_DNA"/>
</dbReference>
<keyword evidence="1" id="KW-0812">Transmembrane</keyword>
<keyword evidence="1" id="KW-0472">Membrane</keyword>
<evidence type="ECO:0000313" key="3">
    <source>
        <dbReference type="Proteomes" id="UP001191019"/>
    </source>
</evidence>
<evidence type="ECO:0000256" key="1">
    <source>
        <dbReference type="SAM" id="Phobius"/>
    </source>
</evidence>
<reference evidence="2 3" key="1">
    <citation type="journal article" date="2018" name="bioRxiv">
        <title>Evidence of independent acquisition and adaption of ultra-small bacteria to human hosts across the highly diverse yet reduced genomes of the phylum Saccharibacteria.</title>
        <authorList>
            <person name="McLean J.S."/>
            <person name="Bor B."/>
            <person name="To T.T."/>
            <person name="Liu Q."/>
            <person name="Kearns K.A."/>
            <person name="Solden L.M."/>
            <person name="Wrighton K.C."/>
            <person name="He X."/>
            <person name="Shi W."/>
        </authorList>
    </citation>
    <scope>NUCLEOTIDE SEQUENCE [LARGE SCALE GENOMIC DNA]</scope>
    <source>
        <strain evidence="2 3">TM7_G3_2_Rum_HOT_351B</strain>
    </source>
</reference>
<sequence>MGVIVNKNNQQETELSRKISADLREKALRASGMTGEEDAPDFAEDSEYVKDFKKTSKFGWIWVVLIVLAILSIISIVML</sequence>